<dbReference type="EMBL" id="JBHSWE010000001">
    <property type="protein sequence ID" value="MFC6672985.1"/>
    <property type="molecule type" value="Genomic_DNA"/>
</dbReference>
<evidence type="ECO:0000313" key="3">
    <source>
        <dbReference type="Proteomes" id="UP001596422"/>
    </source>
</evidence>
<gene>
    <name evidence="2" type="ORF">ACFQDL_24995</name>
</gene>
<keyword evidence="3" id="KW-1185">Reference proteome</keyword>
<evidence type="ECO:0000259" key="1">
    <source>
        <dbReference type="Pfam" id="PF00389"/>
    </source>
</evidence>
<dbReference type="InterPro" id="IPR006139">
    <property type="entry name" value="D-isomer_2_OHA_DH_cat_dom"/>
</dbReference>
<feature type="domain" description="D-isomer specific 2-hydroxyacid dehydrogenase catalytic" evidence="1">
    <location>
        <begin position="38"/>
        <end position="96"/>
    </location>
</feature>
<dbReference type="Gene3D" id="3.40.50.720">
    <property type="entry name" value="NAD(P)-binding Rossmann-like Domain"/>
    <property type="match status" value="1"/>
</dbReference>
<name>A0ABW2A6G0_9GAMM</name>
<comment type="caution">
    <text evidence="2">The sequence shown here is derived from an EMBL/GenBank/DDBJ whole genome shotgun (WGS) entry which is preliminary data.</text>
</comment>
<reference evidence="3" key="1">
    <citation type="journal article" date="2019" name="Int. J. Syst. Evol. Microbiol.">
        <title>The Global Catalogue of Microorganisms (GCM) 10K type strain sequencing project: providing services to taxonomists for standard genome sequencing and annotation.</title>
        <authorList>
            <consortium name="The Broad Institute Genomics Platform"/>
            <consortium name="The Broad Institute Genome Sequencing Center for Infectious Disease"/>
            <person name="Wu L."/>
            <person name="Ma J."/>
        </authorList>
    </citation>
    <scope>NUCLEOTIDE SEQUENCE [LARGE SCALE GENOMIC DNA]</scope>
    <source>
        <strain evidence="3">NBRC 111756</strain>
    </source>
</reference>
<dbReference type="Pfam" id="PF00389">
    <property type="entry name" value="2-Hacid_dh"/>
    <property type="match status" value="1"/>
</dbReference>
<organism evidence="2 3">
    <name type="scientific">Marinobacterium aestuariivivens</name>
    <dbReference type="NCBI Taxonomy" id="1698799"/>
    <lineage>
        <taxon>Bacteria</taxon>
        <taxon>Pseudomonadati</taxon>
        <taxon>Pseudomonadota</taxon>
        <taxon>Gammaproteobacteria</taxon>
        <taxon>Oceanospirillales</taxon>
        <taxon>Oceanospirillaceae</taxon>
        <taxon>Marinobacterium</taxon>
    </lineage>
</organism>
<dbReference type="SUPFAM" id="SSF52283">
    <property type="entry name" value="Formate/glycerate dehydrogenase catalytic domain-like"/>
    <property type="match status" value="1"/>
</dbReference>
<dbReference type="RefSeq" id="WP_379911389.1">
    <property type="nucleotide sequence ID" value="NZ_JBHSWE010000001.1"/>
</dbReference>
<dbReference type="Proteomes" id="UP001596422">
    <property type="component" value="Unassembled WGS sequence"/>
</dbReference>
<protein>
    <recommendedName>
        <fullName evidence="1">D-isomer specific 2-hydroxyacid dehydrogenase catalytic domain-containing protein</fullName>
    </recommendedName>
</protein>
<accession>A0ABW2A6G0</accession>
<sequence>MTQTVEIALSPNMPPELASQLVTLGRLSTAGHCISPGTRVFACTVGDSVDASLINRLPATVELIATAGVETDHIDLDAARTRGIRISNTPGTTQDAALRLKANIAAFLDRGLPLDRV</sequence>
<proteinExistence type="predicted"/>
<evidence type="ECO:0000313" key="2">
    <source>
        <dbReference type="EMBL" id="MFC6672985.1"/>
    </source>
</evidence>